<organism evidence="3 4">
    <name type="scientific">Purpureocillium lilacinum</name>
    <name type="common">Paecilomyces lilacinus</name>
    <dbReference type="NCBI Taxonomy" id="33203"/>
    <lineage>
        <taxon>Eukaryota</taxon>
        <taxon>Fungi</taxon>
        <taxon>Dikarya</taxon>
        <taxon>Ascomycota</taxon>
        <taxon>Pezizomycotina</taxon>
        <taxon>Sordariomycetes</taxon>
        <taxon>Hypocreomycetidae</taxon>
        <taxon>Hypocreales</taxon>
        <taxon>Ophiocordycipitaceae</taxon>
        <taxon>Purpureocillium</taxon>
    </lineage>
</organism>
<evidence type="ECO:0000313" key="3">
    <source>
        <dbReference type="EMBL" id="PWI64653.1"/>
    </source>
</evidence>
<evidence type="ECO:0000256" key="2">
    <source>
        <dbReference type="SAM" id="MobiDB-lite"/>
    </source>
</evidence>
<dbReference type="PANTHER" id="PTHR31283">
    <property type="entry name" value="EKC/KEOPS COMPLEX SUBUNIT PCC1 FAMILY MEMBER"/>
    <property type="match status" value="1"/>
</dbReference>
<comment type="similarity">
    <text evidence="1">Belongs to the CTAG/PCC1 family.</text>
</comment>
<feature type="region of interest" description="Disordered" evidence="2">
    <location>
        <begin position="1"/>
        <end position="43"/>
    </location>
</feature>
<dbReference type="Proteomes" id="UP000245956">
    <property type="component" value="Unassembled WGS sequence"/>
</dbReference>
<dbReference type="EMBL" id="LCWV01000050">
    <property type="protein sequence ID" value="PWI64653.1"/>
    <property type="molecule type" value="Genomic_DNA"/>
</dbReference>
<comment type="caution">
    <text evidence="3">The sequence shown here is derived from an EMBL/GenBank/DDBJ whole genome shotgun (WGS) entry which is preliminary data.</text>
</comment>
<dbReference type="Gene3D" id="3.30.310.50">
    <property type="entry name" value="Alpha-D-phosphohexomutase, C-terminal domain"/>
    <property type="match status" value="1"/>
</dbReference>
<reference evidence="3 4" key="1">
    <citation type="journal article" date="2016" name="Front. Microbiol.">
        <title>Genome and transcriptome sequences reveal the specific parasitism of the nematophagous Purpureocillium lilacinum 36-1.</title>
        <authorList>
            <person name="Xie J."/>
            <person name="Li S."/>
            <person name="Mo C."/>
            <person name="Xiao X."/>
            <person name="Peng D."/>
            <person name="Wang G."/>
            <person name="Xiao Y."/>
        </authorList>
    </citation>
    <scope>NUCLEOTIDE SEQUENCE [LARGE SCALE GENOMIC DNA]</scope>
    <source>
        <strain evidence="3 4">36-1</strain>
    </source>
</reference>
<evidence type="ECO:0000313" key="4">
    <source>
        <dbReference type="Proteomes" id="UP000245956"/>
    </source>
</evidence>
<feature type="compositionally biased region" description="Polar residues" evidence="2">
    <location>
        <begin position="255"/>
        <end position="272"/>
    </location>
</feature>
<dbReference type="PANTHER" id="PTHR31283:SF5">
    <property type="entry name" value="EKC_KEOPS COMPLEX SUBUNIT LAGE3"/>
    <property type="match status" value="1"/>
</dbReference>
<accession>A0A2U3DQW2</accession>
<protein>
    <submittedName>
        <fullName evidence="3">Uncharacterized protein</fullName>
    </submittedName>
</protein>
<dbReference type="AlphaFoldDB" id="A0A2U3DQW2"/>
<feature type="compositionally biased region" description="Low complexity" evidence="2">
    <location>
        <begin position="32"/>
        <end position="42"/>
    </location>
</feature>
<dbReference type="InterPro" id="IPR015419">
    <property type="entry name" value="CTAG/Pcc1"/>
</dbReference>
<dbReference type="GO" id="GO:0070525">
    <property type="term" value="P:tRNA threonylcarbamoyladenosine metabolic process"/>
    <property type="evidence" value="ECO:0007669"/>
    <property type="project" value="TreeGrafter"/>
</dbReference>
<feature type="region of interest" description="Disordered" evidence="2">
    <location>
        <begin position="331"/>
        <end position="385"/>
    </location>
</feature>
<name>A0A2U3DQW2_PURLI</name>
<feature type="compositionally biased region" description="Basic residues" evidence="2">
    <location>
        <begin position="335"/>
        <end position="344"/>
    </location>
</feature>
<feature type="region of interest" description="Disordered" evidence="2">
    <location>
        <begin position="214"/>
        <end position="289"/>
    </location>
</feature>
<dbReference type="Pfam" id="PF09341">
    <property type="entry name" value="Pcc1"/>
    <property type="match status" value="1"/>
</dbReference>
<feature type="compositionally biased region" description="Basic and acidic residues" evidence="2">
    <location>
        <begin position="233"/>
        <end position="244"/>
    </location>
</feature>
<proteinExistence type="inferred from homology"/>
<gene>
    <name evidence="3" type="ORF">PCL_09467</name>
</gene>
<feature type="compositionally biased region" description="Low complexity" evidence="2">
    <location>
        <begin position="348"/>
        <end position="365"/>
    </location>
</feature>
<evidence type="ECO:0000256" key="1">
    <source>
        <dbReference type="ARBA" id="ARBA00007073"/>
    </source>
</evidence>
<dbReference type="GO" id="GO:0000408">
    <property type="term" value="C:EKC/KEOPS complex"/>
    <property type="evidence" value="ECO:0007669"/>
    <property type="project" value="TreeGrafter"/>
</dbReference>
<sequence length="502" mass="53352">MEEKKSNGDVEGGTGPTCGKGTKTSTGDKARGGTTAQAGGQAVPPTASLPIVILPGPVAPPGSKQGPGAAAAAAAWPRSGRWAVPSTGVAAVRPTGGTTTAWLPLQPYLGLQQVSSRLAAPSPPNGWASAPHGHSAPLPHAAKLLLLQGLFLSVLWLGPSRPLQRHQREQVQQPQASNIGWLAEPWSLIRAPQPHTHTSLCSRLIQRAPGLRCPALESSSRDDGACDADADDDKTSHANPEPKRIPPTAFLPLSRVSTAHHNSGRAQPSSLTLGRPAETDDGPCRERAPPPPAKCFAGRSHGHDHRHHNSAARISERRRSLPLLNVRPPFARPPLRLKTRHPHPARTLSIPPSSLLPAMSSPPTSAHAGRPAQRQRRAHTHTIEREHTASKIEQALRVPLPSARLASTALRALEVDPELSPLVRRQLSVEAAAPAAAAADADADAALKVLHVDYQATTNRMLRVAVNSFLDSLKLVLEVMEQLDVDVLAEQHQRQLRQGPPT</sequence>